<proteinExistence type="predicted"/>
<reference evidence="3" key="1">
    <citation type="journal article" date="2020" name="bioRxiv">
        <title>Comparative genomics of Chlamydomonas.</title>
        <authorList>
            <person name="Craig R.J."/>
            <person name="Hasan A.R."/>
            <person name="Ness R.W."/>
            <person name="Keightley P.D."/>
        </authorList>
    </citation>
    <scope>NUCLEOTIDE SEQUENCE</scope>
    <source>
        <strain evidence="3">CCAP 11/173</strain>
    </source>
</reference>
<feature type="compositionally biased region" description="Low complexity" evidence="1">
    <location>
        <begin position="500"/>
        <end position="533"/>
    </location>
</feature>
<feature type="compositionally biased region" description="Polar residues" evidence="1">
    <location>
        <begin position="358"/>
        <end position="374"/>
    </location>
</feature>
<gene>
    <name evidence="3" type="ORF">HYH02_014364</name>
</gene>
<feature type="compositionally biased region" description="Polar residues" evidence="1">
    <location>
        <begin position="536"/>
        <end position="548"/>
    </location>
</feature>
<feature type="compositionally biased region" description="Basic residues" evidence="1">
    <location>
        <begin position="305"/>
        <end position="314"/>
    </location>
</feature>
<dbReference type="SUPFAM" id="SSF53335">
    <property type="entry name" value="S-adenosyl-L-methionine-dependent methyltransferases"/>
    <property type="match status" value="1"/>
</dbReference>
<dbReference type="Gene3D" id="3.40.50.150">
    <property type="entry name" value="Vaccinia Virus protein VP39"/>
    <property type="match status" value="1"/>
</dbReference>
<feature type="compositionally biased region" description="Low complexity" evidence="1">
    <location>
        <begin position="207"/>
        <end position="225"/>
    </location>
</feature>
<dbReference type="AlphaFoldDB" id="A0A835VUN3"/>
<feature type="region of interest" description="Disordered" evidence="1">
    <location>
        <begin position="206"/>
        <end position="225"/>
    </location>
</feature>
<protein>
    <recommendedName>
        <fullName evidence="2">Methyltransferase domain-containing protein</fullName>
    </recommendedName>
</protein>
<sequence length="817" mass="82505">MVAAHSALAAIAGRVHQHAHPPRHPSTTHVQSHHQPASSPQVSVADSPCHEQPSAAQSAALSLSPAASLYAPDGSAVFPHGASAYSPAAAVAAAAAPLPLEGELEAFSATASPYRISGSGSGIGSAGTGGAHGVGGGGGAGSGAAAAAGSSGGVDRGQRDGAATAAPAIAHAAGSPMPRAHPAAELIGGVGAVSFTAAAAGHVERTSAASPSLSGSATASPAPASHVRLPEHLSHAMYPQAQLPSSGAGATSTSPAAAVTSDDDGAARVEAPSSSSGSTGSGPVPHQHNLHHPQHPQHQQQHHQYPQHHHGLHPTKHDPMPPVRPRPHNLGTQNQEVHHPHPRPHPHQSRQQQPHQQLISNGQQPSLQPPSTSAPAVATGEPQTQPQTSSPSFANGGIRPAVASGAALAVQGILPSPASPAWEEEVMVLLLGGQGSSSSSGGGRVSALDIFRRSYRVVRGTGSAATTAATAIPTTGAVLTASPSTTGKSTDAAAPALAAAAPSSTTTTTTAAATTATSFPSSSQLLPAQQQLPGRASSSGVSRISQPGSPVHSSSQLLLHQQLHSIDAIHKLIAAVAGTGLAPWEIHRPQKFVRDLVLRGCFTGRVLDAGCGIGDNALFIAKACPQAHVTAVDVVPRCLDFAHTKAGLRGLPASRLELAVVDLRNPDSLPEATTTNGTHSTNMAGASTGEAAAPGSGTGTGRPDGGAATAAGAVGPPLYDVVLDSYTFHSFSDEDRQLYLASLRRLLRPGGVLYMSCMSEEETRPGGPRRVSEAELRSVAHPGSGWKLEGVEETYVELHPTFWGGRAPAHLFMLRRL</sequence>
<feature type="compositionally biased region" description="Polar residues" evidence="1">
    <location>
        <begin position="25"/>
        <end position="44"/>
    </location>
</feature>
<dbReference type="Pfam" id="PF13649">
    <property type="entry name" value="Methyltransf_25"/>
    <property type="match status" value="1"/>
</dbReference>
<feature type="region of interest" description="Disordered" evidence="1">
    <location>
        <begin position="667"/>
        <end position="709"/>
    </location>
</feature>
<dbReference type="Proteomes" id="UP000613740">
    <property type="component" value="Unassembled WGS sequence"/>
</dbReference>
<feature type="region of interest" description="Disordered" evidence="1">
    <location>
        <begin position="242"/>
        <end position="398"/>
    </location>
</feature>
<dbReference type="PANTHER" id="PTHR43464:SF23">
    <property type="entry name" value="JUVENILE HORMONE ACID O-METHYLTRANSFERASE"/>
    <property type="match status" value="1"/>
</dbReference>
<evidence type="ECO:0000259" key="2">
    <source>
        <dbReference type="Pfam" id="PF13649"/>
    </source>
</evidence>
<feature type="compositionally biased region" description="Low complexity" evidence="1">
    <location>
        <begin position="273"/>
        <end position="287"/>
    </location>
</feature>
<feature type="domain" description="Methyltransferase" evidence="2">
    <location>
        <begin position="606"/>
        <end position="666"/>
    </location>
</feature>
<dbReference type="InterPro" id="IPR029063">
    <property type="entry name" value="SAM-dependent_MTases_sf"/>
</dbReference>
<feature type="compositionally biased region" description="Polar residues" evidence="1">
    <location>
        <begin position="671"/>
        <end position="685"/>
    </location>
</feature>
<evidence type="ECO:0000313" key="4">
    <source>
        <dbReference type="Proteomes" id="UP000613740"/>
    </source>
</evidence>
<organism evidence="3 4">
    <name type="scientific">Chlamydomonas schloesseri</name>
    <dbReference type="NCBI Taxonomy" id="2026947"/>
    <lineage>
        <taxon>Eukaryota</taxon>
        <taxon>Viridiplantae</taxon>
        <taxon>Chlorophyta</taxon>
        <taxon>core chlorophytes</taxon>
        <taxon>Chlorophyceae</taxon>
        <taxon>CS clade</taxon>
        <taxon>Chlamydomonadales</taxon>
        <taxon>Chlamydomonadaceae</taxon>
        <taxon>Chlamydomonas</taxon>
    </lineage>
</organism>
<comment type="caution">
    <text evidence="3">The sequence shown here is derived from an EMBL/GenBank/DDBJ whole genome shotgun (WGS) entry which is preliminary data.</text>
</comment>
<evidence type="ECO:0000313" key="3">
    <source>
        <dbReference type="EMBL" id="KAG2428560.1"/>
    </source>
</evidence>
<feature type="region of interest" description="Disordered" evidence="1">
    <location>
        <begin position="500"/>
        <end position="549"/>
    </location>
</feature>
<dbReference type="PANTHER" id="PTHR43464">
    <property type="entry name" value="METHYLTRANSFERASE"/>
    <property type="match status" value="1"/>
</dbReference>
<dbReference type="EMBL" id="JAEHOD010000092">
    <property type="protein sequence ID" value="KAG2428560.1"/>
    <property type="molecule type" value="Genomic_DNA"/>
</dbReference>
<feature type="compositionally biased region" description="Polar residues" evidence="1">
    <location>
        <begin position="381"/>
        <end position="393"/>
    </location>
</feature>
<name>A0A835VUN3_9CHLO</name>
<dbReference type="GO" id="GO:0010420">
    <property type="term" value="F:polyprenyldihydroxybenzoate methyltransferase activity"/>
    <property type="evidence" value="ECO:0007669"/>
    <property type="project" value="TreeGrafter"/>
</dbReference>
<feature type="region of interest" description="Disordered" evidence="1">
    <location>
        <begin position="15"/>
        <end position="57"/>
    </location>
</feature>
<dbReference type="OrthoDB" id="540004at2759"/>
<feature type="region of interest" description="Disordered" evidence="1">
    <location>
        <begin position="137"/>
        <end position="165"/>
    </location>
</feature>
<feature type="compositionally biased region" description="Low complexity" evidence="1">
    <location>
        <begin position="244"/>
        <end position="260"/>
    </location>
</feature>
<keyword evidence="4" id="KW-1185">Reference proteome</keyword>
<dbReference type="InterPro" id="IPR041698">
    <property type="entry name" value="Methyltransf_25"/>
</dbReference>
<dbReference type="CDD" id="cd02440">
    <property type="entry name" value="AdoMet_MTases"/>
    <property type="match status" value="1"/>
</dbReference>
<accession>A0A835VUN3</accession>
<evidence type="ECO:0000256" key="1">
    <source>
        <dbReference type="SAM" id="MobiDB-lite"/>
    </source>
</evidence>